<evidence type="ECO:0000256" key="5">
    <source>
        <dbReference type="ARBA" id="ARBA00023180"/>
    </source>
</evidence>
<sequence>MSCGMPVPPVNGSIVGQDFSLGARATYKCNPGFRLSGPVTTSVTCQESGRWSPIEAPPRCVPVTCPDIGHSAVEHGRWRLIYGTQNLYDAIMMLICDPGYYYRGQRVIRCQANSTWNYPNPRPVCDIISCGDLGTPPNGNKIGTLTVYGATAIFSCNTGYTLVGSRVRECMSNGLWSGTQVQCLAGHCGTPEPIVNGQIIGENYNYRGSVVYQCNQGFRLIGVSVRICEQDHRWSGRTPVCVPITCGHPGNPTFGMTQGTQFNLNDVVRFACNTGYVLQGAVKSSCQVNGQWNNALPRCKIVNCTEPGHVENSIRQVLPSGPHRYSFQTTVSYRCNLGYYLLGTSSISCQGDGTWDRSLPKCLLVLCDRPSIPPYAQISGERRTVGSVIRYSCIGQRTIIGNTTRMCQLDGQWSGSPPHCSGMENYVQIGCLTTSRARPHLVIMGGQAHGALRAQGKLETVMNRTIAGSPTDTKGFLISCGNPGTPRNAQILIHDGLTFSKSITYACREGYYSTGMLTRHCTVNGTWTGNMPECSVIHCGDPGVPANGVRLGNDFTYNHTVSFQCSPGFNMDADRASTLICTKDRTWNGTKPLCKAIVCGPPPIIPNGQVVGTDFIWGSSISYSCNQGYQLSLPTLLTCQGKGNWSGEKPQCFPVFCGDPGMPAQGRREDRGFTYLSSVSFSCYPPLVVVGSTRRYCQYDGTWSGTQPSCIVSCRITISSTVFFNCRKGYLLQGSISRTCLPNLTWSGFQPECIAHHCSQPELSPQSDVRAIELPSLGYTLIYTCQPGFYLAGGSEHRTCRSDGSWTGKPPLCAADNRPSGESPVGTVQEPPSKLPVPGGVFAKNSLWRGSYEYLGKKQPAMLSITAFEPFSNRVNGTLIDHSGVELKLAGTYKKEEAQLLLQVHQIKGPVEIFVNKFKIDNWALDGHVSYISSSNSFVYQGFVRGKGFGQFGLQRLESLDPSRENTGYNFASNSSSVAAAILVPFIAMIIAGFALYLYKHRRRPKVPFNGYVGHENTNGRATFENPMYDRNIQPTDIMANETEFTTPFSYYIHSFILETVRGEEVHHIFAHLPTEDIH</sequence>
<protein>
    <recommendedName>
        <fullName evidence="8">Sushi domain-containing protein</fullName>
    </recommendedName>
</protein>
<comment type="subcellular location">
    <subcellularLocation>
        <location evidence="1">Membrane</location>
    </subcellularLocation>
</comment>
<feature type="domain" description="Sushi" evidence="8">
    <location>
        <begin position="186"/>
        <end position="243"/>
    </location>
</feature>
<keyword evidence="3 7" id="KW-0472">Membrane</keyword>
<evidence type="ECO:0000256" key="6">
    <source>
        <dbReference type="PROSITE-ProRule" id="PRU00302"/>
    </source>
</evidence>
<feature type="disulfide bond" evidence="6">
    <location>
        <begin position="156"/>
        <end position="183"/>
    </location>
</feature>
<dbReference type="EMBL" id="VOFY01000014">
    <property type="protein sequence ID" value="KAA8586106.1"/>
    <property type="molecule type" value="Genomic_DNA"/>
</dbReference>
<gene>
    <name evidence="9" type="ORF">FQN60_007675</name>
</gene>
<evidence type="ECO:0000259" key="8">
    <source>
        <dbReference type="PROSITE" id="PS50923"/>
    </source>
</evidence>
<dbReference type="GO" id="GO:0016020">
    <property type="term" value="C:membrane"/>
    <property type="evidence" value="ECO:0007669"/>
    <property type="project" value="UniProtKB-SubCell"/>
</dbReference>
<feature type="transmembrane region" description="Helical" evidence="7">
    <location>
        <begin position="978"/>
        <end position="999"/>
    </location>
</feature>
<keyword evidence="7" id="KW-0812">Transmembrane</keyword>
<feature type="domain" description="Sushi" evidence="8">
    <location>
        <begin position="1"/>
        <end position="62"/>
    </location>
</feature>
<dbReference type="FunFam" id="2.10.70.10:FF:000011">
    <property type="entry name" value="CUB and sushi domain-containing protein 3 isoform A"/>
    <property type="match status" value="1"/>
</dbReference>
<feature type="domain" description="Sushi" evidence="8">
    <location>
        <begin position="478"/>
        <end position="536"/>
    </location>
</feature>
<dbReference type="SUPFAM" id="SSF57535">
    <property type="entry name" value="Complement control module/SCR domain"/>
    <property type="match status" value="13"/>
</dbReference>
<comment type="caution">
    <text evidence="9">The sequence shown here is derived from an EMBL/GenBank/DDBJ whole genome shotgun (WGS) entry which is preliminary data.</text>
</comment>
<keyword evidence="4 6" id="KW-1015">Disulfide bond</keyword>
<accession>A0A5J5CZY6</accession>
<feature type="domain" description="Sushi" evidence="8">
    <location>
        <begin position="302"/>
        <end position="364"/>
    </location>
</feature>
<dbReference type="Proteomes" id="UP000327493">
    <property type="component" value="Chromosome 14"/>
</dbReference>
<evidence type="ECO:0000256" key="3">
    <source>
        <dbReference type="ARBA" id="ARBA00023136"/>
    </source>
</evidence>
<evidence type="ECO:0000256" key="2">
    <source>
        <dbReference type="ARBA" id="ARBA00022737"/>
    </source>
</evidence>
<feature type="disulfide bond" evidence="6">
    <location>
        <begin position="726"/>
        <end position="753"/>
    </location>
</feature>
<dbReference type="PANTHER" id="PTHR45656:SF6">
    <property type="entry name" value="CUB AND SUSHI DOMAIN-CONTAINING PROTEIN 2"/>
    <property type="match status" value="1"/>
</dbReference>
<dbReference type="Gene3D" id="2.10.70.10">
    <property type="entry name" value="Complement Module, domain 1"/>
    <property type="match status" value="13"/>
</dbReference>
<feature type="non-terminal residue" evidence="9">
    <location>
        <position position="1079"/>
    </location>
</feature>
<feature type="disulfide bond" evidence="6">
    <location>
        <begin position="625"/>
        <end position="652"/>
    </location>
</feature>
<evidence type="ECO:0000256" key="7">
    <source>
        <dbReference type="SAM" id="Phobius"/>
    </source>
</evidence>
<evidence type="ECO:0000313" key="9">
    <source>
        <dbReference type="EMBL" id="KAA8586106.1"/>
    </source>
</evidence>
<keyword evidence="7" id="KW-1133">Transmembrane helix</keyword>
<reference evidence="9 10" key="1">
    <citation type="submission" date="2019-08" db="EMBL/GenBank/DDBJ databases">
        <title>A chromosome-level genome assembly, high-density linkage maps, and genome scans reveal the genomic architecture of hybrid incompatibilities underlying speciation via character displacement in darters (Percidae: Etheostominae).</title>
        <authorList>
            <person name="Moran R.L."/>
            <person name="Catchen J.M."/>
            <person name="Fuller R.C."/>
        </authorList>
    </citation>
    <scope>NUCLEOTIDE SEQUENCE [LARGE SCALE GENOMIC DNA]</scope>
    <source>
        <strain evidence="9">EspeVRDwgs_2016</strain>
        <tissue evidence="9">Muscle</tissue>
    </source>
</reference>
<feature type="domain" description="Sushi" evidence="8">
    <location>
        <begin position="756"/>
        <end position="815"/>
    </location>
</feature>
<keyword evidence="10" id="KW-1185">Reference proteome</keyword>
<keyword evidence="6" id="KW-0768">Sushi</keyword>
<dbReference type="CDD" id="cd00033">
    <property type="entry name" value="CCP"/>
    <property type="match status" value="13"/>
</dbReference>
<comment type="caution">
    <text evidence="6">Lacks conserved residue(s) required for the propagation of feature annotation.</text>
</comment>
<dbReference type="InterPro" id="IPR035976">
    <property type="entry name" value="Sushi/SCR/CCP_sf"/>
</dbReference>
<feature type="domain" description="Sushi" evidence="8">
    <location>
        <begin position="537"/>
        <end position="596"/>
    </location>
</feature>
<name>A0A5J5CZY6_9PERO</name>
<dbReference type="PANTHER" id="PTHR45656">
    <property type="entry name" value="PROTEIN CBR-CLEC-78"/>
    <property type="match status" value="1"/>
</dbReference>
<evidence type="ECO:0000256" key="4">
    <source>
        <dbReference type="ARBA" id="ARBA00023157"/>
    </source>
</evidence>
<feature type="domain" description="Sushi" evidence="8">
    <location>
        <begin position="597"/>
        <end position="654"/>
    </location>
</feature>
<dbReference type="InterPro" id="IPR000436">
    <property type="entry name" value="Sushi_SCR_CCP_dom"/>
</dbReference>
<feature type="domain" description="Sushi" evidence="8">
    <location>
        <begin position="695"/>
        <end position="755"/>
    </location>
</feature>
<feature type="domain" description="Sushi" evidence="8">
    <location>
        <begin position="63"/>
        <end position="127"/>
    </location>
</feature>
<evidence type="ECO:0000313" key="10">
    <source>
        <dbReference type="Proteomes" id="UP000327493"/>
    </source>
</evidence>
<dbReference type="AlphaFoldDB" id="A0A5J5CZY6"/>
<feature type="domain" description="Sushi" evidence="8">
    <location>
        <begin position="244"/>
        <end position="301"/>
    </location>
</feature>
<keyword evidence="2" id="KW-0677">Repeat</keyword>
<feature type="disulfide bond" evidence="6">
    <location>
        <begin position="272"/>
        <end position="299"/>
    </location>
</feature>
<keyword evidence="5" id="KW-0325">Glycoprotein</keyword>
<feature type="disulfide bond" evidence="6">
    <location>
        <begin position="697"/>
        <end position="740"/>
    </location>
</feature>
<feature type="disulfide bond" evidence="6">
    <location>
        <begin position="393"/>
        <end position="420"/>
    </location>
</feature>
<feature type="disulfide bond" evidence="6">
    <location>
        <begin position="335"/>
        <end position="362"/>
    </location>
</feature>
<feature type="disulfide bond" evidence="6">
    <location>
        <begin position="214"/>
        <end position="241"/>
    </location>
</feature>
<dbReference type="PROSITE" id="PS50923">
    <property type="entry name" value="SUSHI"/>
    <property type="match status" value="12"/>
</dbReference>
<dbReference type="Pfam" id="PF00084">
    <property type="entry name" value="Sushi"/>
    <property type="match status" value="13"/>
</dbReference>
<organism evidence="9 10">
    <name type="scientific">Etheostoma spectabile</name>
    <name type="common">orangethroat darter</name>
    <dbReference type="NCBI Taxonomy" id="54343"/>
    <lineage>
        <taxon>Eukaryota</taxon>
        <taxon>Metazoa</taxon>
        <taxon>Chordata</taxon>
        <taxon>Craniata</taxon>
        <taxon>Vertebrata</taxon>
        <taxon>Euteleostomi</taxon>
        <taxon>Actinopterygii</taxon>
        <taxon>Neopterygii</taxon>
        <taxon>Teleostei</taxon>
        <taxon>Neoteleostei</taxon>
        <taxon>Acanthomorphata</taxon>
        <taxon>Eupercaria</taxon>
        <taxon>Perciformes</taxon>
        <taxon>Percoidei</taxon>
        <taxon>Percidae</taxon>
        <taxon>Etheostomatinae</taxon>
        <taxon>Etheostoma</taxon>
    </lineage>
</organism>
<feature type="domain" description="Sushi" evidence="8">
    <location>
        <begin position="128"/>
        <end position="185"/>
    </location>
</feature>
<dbReference type="InterPro" id="IPR051277">
    <property type="entry name" value="SEZ6_CSMD_C4BPB_Regulators"/>
</dbReference>
<feature type="domain" description="Sushi" evidence="8">
    <location>
        <begin position="365"/>
        <end position="422"/>
    </location>
</feature>
<dbReference type="SMART" id="SM00032">
    <property type="entry name" value="CCP"/>
    <property type="match status" value="13"/>
</dbReference>
<evidence type="ECO:0000256" key="1">
    <source>
        <dbReference type="ARBA" id="ARBA00004370"/>
    </source>
</evidence>
<feature type="disulfide bond" evidence="6">
    <location>
        <begin position="507"/>
        <end position="534"/>
    </location>
</feature>
<proteinExistence type="predicted"/>